<feature type="region of interest" description="Disordered" evidence="7">
    <location>
        <begin position="559"/>
        <end position="603"/>
    </location>
</feature>
<keyword evidence="6" id="KW-0539">Nucleus</keyword>
<comment type="caution">
    <text evidence="9">The sequence shown here is derived from an EMBL/GenBank/DDBJ whole genome shotgun (WGS) entry which is preliminary data.</text>
</comment>
<dbReference type="PANTHER" id="PTHR46373:SF2">
    <property type="entry name" value="RWP-RK DOMAIN-CONTAINING PROTEIN"/>
    <property type="match status" value="1"/>
</dbReference>
<feature type="region of interest" description="Disordered" evidence="7">
    <location>
        <begin position="425"/>
        <end position="448"/>
    </location>
</feature>
<dbReference type="PROSITE" id="PS51519">
    <property type="entry name" value="RWP_RK"/>
    <property type="match status" value="1"/>
</dbReference>
<evidence type="ECO:0000313" key="10">
    <source>
        <dbReference type="Proteomes" id="UP000236333"/>
    </source>
</evidence>
<keyword evidence="10" id="KW-1185">Reference proteome</keyword>
<dbReference type="EMBL" id="PGGS01000029">
    <property type="protein sequence ID" value="PNH11470.1"/>
    <property type="molecule type" value="Genomic_DNA"/>
</dbReference>
<sequence>MVAACTPLHRYPPPPGSLAAAAAATDVMHDIFGGPGLAFDVDMRYMSAPSPASMPPRCFDDAIAAASKLTAAASAASVAAATGPSNIVPPSAGAAAKVAGRSSSSNQRMANLSSVEPMALGGVELSAWGPVPAAPATTPGAARGLPSGAADSCSALSSDDCSGWSPFIEALCCTKMEEDGLGRQAPGAATSPMQLLAYDGAWERNPNDQRLALSEPERAWGFSGSTVAACISGCHDELSSAPRGAFAGPSAPRAVPSQPTAPRLGNGRDSRLGSFAGGGSNVLGPVWANRTWSDRQPPAMHSAGLPSVTNVSFAGREARAAFIKAERGSGLIKVEPVSYGLTGFHRASDPTGIKLDSAWPVDAADQMGETDAAPGVQASRRLSVRPSGRALARPSRHAGSSNTLADADAGSAKLLLLVMDGPEGGRENGGAADGGDCEDAEGGLERAGRKQRVAQAHITRSALKQHFHRPIKQAARHLGASLSCLKKVCRRLGVPRWPCRKLACLCKMRDTLQAEAAGGAGDKQVLLALVLRNIEEIYDNPDAPMYDCFARLRQNQYKNRHRSSGTVAGGPPAAAGRAGRRRQAEGGDSDTSESDDSVGSGYD</sequence>
<gene>
    <name evidence="9" type="ORF">TSOC_001710</name>
</gene>
<protein>
    <submittedName>
        <fullName evidence="9">Protein RKD3</fullName>
    </submittedName>
</protein>
<keyword evidence="3" id="KW-0175">Coiled coil</keyword>
<dbReference type="InterPro" id="IPR044607">
    <property type="entry name" value="RKD-like"/>
</dbReference>
<dbReference type="GO" id="GO:0003677">
    <property type="term" value="F:DNA binding"/>
    <property type="evidence" value="ECO:0007669"/>
    <property type="project" value="UniProtKB-KW"/>
</dbReference>
<keyword evidence="5" id="KW-0804">Transcription</keyword>
<evidence type="ECO:0000256" key="2">
    <source>
        <dbReference type="ARBA" id="ARBA00023015"/>
    </source>
</evidence>
<evidence type="ECO:0000256" key="5">
    <source>
        <dbReference type="ARBA" id="ARBA00023163"/>
    </source>
</evidence>
<evidence type="ECO:0000313" key="9">
    <source>
        <dbReference type="EMBL" id="PNH11470.1"/>
    </source>
</evidence>
<dbReference type="PANTHER" id="PTHR46373">
    <property type="entry name" value="PROTEIN RKD4"/>
    <property type="match status" value="1"/>
</dbReference>
<keyword evidence="4" id="KW-0238">DNA-binding</keyword>
<accession>A0A2J8AG24</accession>
<evidence type="ECO:0000256" key="3">
    <source>
        <dbReference type="ARBA" id="ARBA00023054"/>
    </source>
</evidence>
<feature type="domain" description="RWP-RK" evidence="8">
    <location>
        <begin position="440"/>
        <end position="525"/>
    </location>
</feature>
<dbReference type="Pfam" id="PF02042">
    <property type="entry name" value="RWP-RK"/>
    <property type="match status" value="1"/>
</dbReference>
<organism evidence="9 10">
    <name type="scientific">Tetrabaena socialis</name>
    <dbReference type="NCBI Taxonomy" id="47790"/>
    <lineage>
        <taxon>Eukaryota</taxon>
        <taxon>Viridiplantae</taxon>
        <taxon>Chlorophyta</taxon>
        <taxon>core chlorophytes</taxon>
        <taxon>Chlorophyceae</taxon>
        <taxon>CS clade</taxon>
        <taxon>Chlamydomonadales</taxon>
        <taxon>Tetrabaenaceae</taxon>
        <taxon>Tetrabaena</taxon>
    </lineage>
</organism>
<evidence type="ECO:0000259" key="8">
    <source>
        <dbReference type="PROSITE" id="PS51519"/>
    </source>
</evidence>
<name>A0A2J8AG24_9CHLO</name>
<dbReference type="InterPro" id="IPR003035">
    <property type="entry name" value="RWP-RK_dom"/>
</dbReference>
<dbReference type="OrthoDB" id="6270329at2759"/>
<evidence type="ECO:0000256" key="4">
    <source>
        <dbReference type="ARBA" id="ARBA00023125"/>
    </source>
</evidence>
<dbReference type="AlphaFoldDB" id="A0A2J8AG24"/>
<evidence type="ECO:0000256" key="1">
    <source>
        <dbReference type="ARBA" id="ARBA00004049"/>
    </source>
</evidence>
<dbReference type="GO" id="GO:0003700">
    <property type="term" value="F:DNA-binding transcription factor activity"/>
    <property type="evidence" value="ECO:0007669"/>
    <property type="project" value="InterPro"/>
</dbReference>
<evidence type="ECO:0000256" key="7">
    <source>
        <dbReference type="SAM" id="MobiDB-lite"/>
    </source>
</evidence>
<feature type="compositionally biased region" description="Acidic residues" evidence="7">
    <location>
        <begin position="587"/>
        <end position="596"/>
    </location>
</feature>
<reference evidence="9 10" key="1">
    <citation type="journal article" date="2017" name="Mol. Biol. Evol.">
        <title>The 4-celled Tetrabaena socialis nuclear genome reveals the essential components for genetic control of cell number at the origin of multicellularity in the volvocine lineage.</title>
        <authorList>
            <person name="Featherston J."/>
            <person name="Arakaki Y."/>
            <person name="Hanschen E.R."/>
            <person name="Ferris P.J."/>
            <person name="Michod R.E."/>
            <person name="Olson B.J.S.C."/>
            <person name="Nozaki H."/>
            <person name="Durand P.M."/>
        </authorList>
    </citation>
    <scope>NUCLEOTIDE SEQUENCE [LARGE SCALE GENOMIC DNA]</scope>
    <source>
        <strain evidence="9 10">NIES-571</strain>
    </source>
</reference>
<dbReference type="Proteomes" id="UP000236333">
    <property type="component" value="Unassembled WGS sequence"/>
</dbReference>
<feature type="region of interest" description="Disordered" evidence="7">
    <location>
        <begin position="242"/>
        <end position="277"/>
    </location>
</feature>
<evidence type="ECO:0000256" key="6">
    <source>
        <dbReference type="ARBA" id="ARBA00023242"/>
    </source>
</evidence>
<comment type="function">
    <text evidence="1">Putative transcription factor.</text>
</comment>
<keyword evidence="2" id="KW-0805">Transcription regulation</keyword>
<feature type="region of interest" description="Disordered" evidence="7">
    <location>
        <begin position="370"/>
        <end position="404"/>
    </location>
</feature>
<proteinExistence type="predicted"/>